<organism evidence="2 3">
    <name type="scientific">Austropuccinia psidii MF-1</name>
    <dbReference type="NCBI Taxonomy" id="1389203"/>
    <lineage>
        <taxon>Eukaryota</taxon>
        <taxon>Fungi</taxon>
        <taxon>Dikarya</taxon>
        <taxon>Basidiomycota</taxon>
        <taxon>Pucciniomycotina</taxon>
        <taxon>Pucciniomycetes</taxon>
        <taxon>Pucciniales</taxon>
        <taxon>Sphaerophragmiaceae</taxon>
        <taxon>Austropuccinia</taxon>
    </lineage>
</organism>
<dbReference type="OrthoDB" id="2289822at2759"/>
<dbReference type="AlphaFoldDB" id="A0A9Q3EYR6"/>
<evidence type="ECO:0000313" key="3">
    <source>
        <dbReference type="Proteomes" id="UP000765509"/>
    </source>
</evidence>
<sequence length="163" mass="18255">MTKANISDSESDVMDMDNVETSDEEGSENVKGFLSVQLKNNIQIRIQDVIVPKGVTHITSQVGSARNGKLKTSKWRALFSIYLPLVILDSFLEGNSSQLLLTNTELLIKCTAIVVAKSIIKEDAICFSQSYESYQNTSNKLFTKIKITTNHHYEMHIPEQRSG</sequence>
<protein>
    <submittedName>
        <fullName evidence="2">Uncharacterized protein</fullName>
    </submittedName>
</protein>
<comment type="caution">
    <text evidence="2">The sequence shown here is derived from an EMBL/GenBank/DDBJ whole genome shotgun (WGS) entry which is preliminary data.</text>
</comment>
<dbReference type="Proteomes" id="UP000765509">
    <property type="component" value="Unassembled WGS sequence"/>
</dbReference>
<gene>
    <name evidence="2" type="ORF">O181_070253</name>
</gene>
<proteinExistence type="predicted"/>
<evidence type="ECO:0000256" key="1">
    <source>
        <dbReference type="SAM" id="MobiDB-lite"/>
    </source>
</evidence>
<reference evidence="2" key="1">
    <citation type="submission" date="2021-03" db="EMBL/GenBank/DDBJ databases">
        <title>Draft genome sequence of rust myrtle Austropuccinia psidii MF-1, a brazilian biotype.</title>
        <authorList>
            <person name="Quecine M.C."/>
            <person name="Pachon D.M.R."/>
            <person name="Bonatelli M.L."/>
            <person name="Correr F.H."/>
            <person name="Franceschini L.M."/>
            <person name="Leite T.F."/>
            <person name="Margarido G.R.A."/>
            <person name="Almeida C.A."/>
            <person name="Ferrarezi J.A."/>
            <person name="Labate C.A."/>
        </authorList>
    </citation>
    <scope>NUCLEOTIDE SEQUENCE</scope>
    <source>
        <strain evidence="2">MF-1</strain>
    </source>
</reference>
<name>A0A9Q3EYR6_9BASI</name>
<feature type="region of interest" description="Disordered" evidence="1">
    <location>
        <begin position="1"/>
        <end position="27"/>
    </location>
</feature>
<accession>A0A9Q3EYR6</accession>
<evidence type="ECO:0000313" key="2">
    <source>
        <dbReference type="EMBL" id="MBW0530538.1"/>
    </source>
</evidence>
<keyword evidence="3" id="KW-1185">Reference proteome</keyword>
<dbReference type="EMBL" id="AVOT02036090">
    <property type="protein sequence ID" value="MBW0530538.1"/>
    <property type="molecule type" value="Genomic_DNA"/>
</dbReference>
<feature type="compositionally biased region" description="Acidic residues" evidence="1">
    <location>
        <begin position="9"/>
        <end position="27"/>
    </location>
</feature>